<protein>
    <submittedName>
        <fullName evidence="2">2 transmembrane domain protein</fullName>
    </submittedName>
</protein>
<evidence type="ECO:0000313" key="3">
    <source>
        <dbReference type="Proteomes" id="UP000242614"/>
    </source>
</evidence>
<keyword evidence="1 2" id="KW-0812">Transmembrane</keyword>
<dbReference type="GeneID" id="40236072"/>
<dbReference type="KEGG" id="vg:40236072"/>
<evidence type="ECO:0000256" key="1">
    <source>
        <dbReference type="SAM" id="Phobius"/>
    </source>
</evidence>
<dbReference type="EMBL" id="MF144115">
    <property type="protein sequence ID" value="ATY46495.1"/>
    <property type="molecule type" value="Genomic_DNA"/>
</dbReference>
<feature type="transmembrane region" description="Helical" evidence="1">
    <location>
        <begin position="21"/>
        <end position="47"/>
    </location>
</feature>
<sequence>MYTQTVSEVIGTFTGIFLGGYFTVSVLSGAIASSIVEIIIAIILLYLFPNQGFMNGLGIGILAIGVLNLVAKQTGVQL</sequence>
<feature type="transmembrane region" description="Helical" evidence="1">
    <location>
        <begin position="53"/>
        <end position="71"/>
    </location>
</feature>
<dbReference type="RefSeq" id="YP_009639283.1">
    <property type="nucleotide sequence ID" value="NC_042347.1"/>
</dbReference>
<proteinExistence type="predicted"/>
<keyword evidence="1" id="KW-1133">Transmembrane helix</keyword>
<accession>A0A2H4RBN6</accession>
<reference evidence="2" key="1">
    <citation type="journal article" date="2018" name="J. Virol.">
        <title>A novel Sulfolobus virus with an exceptional capsid architecture.</title>
        <authorList>
            <person name="Wang H."/>
            <person name="Guo Z."/>
            <person name="Feng H."/>
            <person name="Chen Y."/>
            <person name="Hernandez W."/>
            <person name="Dai X."/>
            <person name="Zhang Z."/>
            <person name="Zheng X."/>
            <person name="Lopez M.M."/>
            <person name="Fu Y."/>
            <person name="Zhang C."/>
            <person name="Zhu P."/>
            <person name="Huang L."/>
        </authorList>
    </citation>
    <scope>NUCLEOTIDE SEQUENCE [LARGE SCALE GENOMIC DNA]</scope>
    <source>
        <strain evidence="2">CR_L</strain>
    </source>
</reference>
<dbReference type="Proteomes" id="UP000242614">
    <property type="component" value="Segment"/>
</dbReference>
<evidence type="ECO:0000313" key="2">
    <source>
        <dbReference type="EMBL" id="ATY46495.1"/>
    </source>
</evidence>
<keyword evidence="3" id="KW-1185">Reference proteome</keyword>
<organism evidence="2">
    <name type="scientific">Sulfolobus ellipsoid virus 1</name>
    <dbReference type="NCBI Taxonomy" id="2056194"/>
    <lineage>
        <taxon>Viruses</taxon>
        <taxon>Viruses incertae sedis</taxon>
        <taxon>Ovaliviridae</taxon>
        <taxon>Alphaovalivirus</taxon>
        <taxon>Alphaovalivirus fumarolicaense</taxon>
    </lineage>
</organism>
<keyword evidence="1" id="KW-0472">Membrane</keyword>
<name>A0A2H4RBN6_9VIRU</name>